<dbReference type="InterPro" id="IPR004579">
    <property type="entry name" value="ERCC1/RAD10/SWI10"/>
</dbReference>
<dbReference type="GO" id="GO:0006312">
    <property type="term" value="P:mitotic recombination"/>
    <property type="evidence" value="ECO:0007669"/>
    <property type="project" value="TreeGrafter"/>
</dbReference>
<dbReference type="CDD" id="cd22325">
    <property type="entry name" value="ERCC1_C-like"/>
    <property type="match status" value="1"/>
</dbReference>
<dbReference type="InterPro" id="IPR011335">
    <property type="entry name" value="Restrct_endonuc-II-like"/>
</dbReference>
<keyword evidence="3" id="KW-0227">DNA damage</keyword>
<name>A0A0G4GSK9_9ALVE</name>
<evidence type="ECO:0000256" key="4">
    <source>
        <dbReference type="ARBA" id="ARBA00023125"/>
    </source>
</evidence>
<dbReference type="GO" id="GO:0006302">
    <property type="term" value="P:double-strand break repair"/>
    <property type="evidence" value="ECO:0007669"/>
    <property type="project" value="UniProtKB-ARBA"/>
</dbReference>
<protein>
    <recommendedName>
        <fullName evidence="7">ERCC1-like central domain-containing protein</fullName>
    </recommendedName>
</protein>
<evidence type="ECO:0000256" key="6">
    <source>
        <dbReference type="ARBA" id="ARBA00023242"/>
    </source>
</evidence>
<keyword evidence="4" id="KW-0238">DNA-binding</keyword>
<evidence type="ECO:0000259" key="7">
    <source>
        <dbReference type="Pfam" id="PF03834"/>
    </source>
</evidence>
<feature type="domain" description="ERCC1-like central" evidence="7">
    <location>
        <begin position="20"/>
        <end position="132"/>
    </location>
</feature>
<dbReference type="AlphaFoldDB" id="A0A0G4GSK9"/>
<dbReference type="FunFam" id="3.40.50.10130:FF:000001">
    <property type="entry name" value="DNA excision repair protein ERCC-1"/>
    <property type="match status" value="1"/>
</dbReference>
<accession>A0A0G4GSK9</accession>
<reference evidence="8" key="1">
    <citation type="submission" date="2014-11" db="EMBL/GenBank/DDBJ databases">
        <authorList>
            <person name="Otto D Thomas"/>
            <person name="Naeem Raeece"/>
        </authorList>
    </citation>
    <scope>NUCLEOTIDE SEQUENCE</scope>
</reference>
<dbReference type="InterPro" id="IPR047260">
    <property type="entry name" value="ERCC1-like_central_dom"/>
</dbReference>
<dbReference type="PhylomeDB" id="A0A0G4GSK9"/>
<dbReference type="GO" id="GO:0070914">
    <property type="term" value="P:UV-damage excision repair"/>
    <property type="evidence" value="ECO:0007669"/>
    <property type="project" value="TreeGrafter"/>
</dbReference>
<gene>
    <name evidence="8" type="ORF">Cvel_23151</name>
</gene>
<keyword evidence="6" id="KW-0539">Nucleus</keyword>
<dbReference type="Pfam" id="PF14520">
    <property type="entry name" value="HHH_5"/>
    <property type="match status" value="1"/>
</dbReference>
<dbReference type="SUPFAM" id="SSF47781">
    <property type="entry name" value="RuvA domain 2-like"/>
    <property type="match status" value="1"/>
</dbReference>
<dbReference type="Gene3D" id="3.40.50.10130">
    <property type="match status" value="1"/>
</dbReference>
<dbReference type="PANTHER" id="PTHR12749">
    <property type="entry name" value="EXCISION REPAIR CROSS-COMPLEMENTING 1 ERCC1"/>
    <property type="match status" value="1"/>
</dbReference>
<dbReference type="InterPro" id="IPR010994">
    <property type="entry name" value="RuvA_2-like"/>
</dbReference>
<comment type="similarity">
    <text evidence="2">Belongs to the ERCC1/RAD10/SWI10 family.</text>
</comment>
<keyword evidence="5" id="KW-0234">DNA repair</keyword>
<dbReference type="VEuPathDB" id="CryptoDB:Cvel_23151"/>
<organism evidence="8">
    <name type="scientific">Chromera velia CCMP2878</name>
    <dbReference type="NCBI Taxonomy" id="1169474"/>
    <lineage>
        <taxon>Eukaryota</taxon>
        <taxon>Sar</taxon>
        <taxon>Alveolata</taxon>
        <taxon>Colpodellida</taxon>
        <taxon>Chromeraceae</taxon>
        <taxon>Chromera</taxon>
    </lineage>
</organism>
<dbReference type="GO" id="GO:0000110">
    <property type="term" value="C:nucleotide-excision repair factor 1 complex"/>
    <property type="evidence" value="ECO:0007669"/>
    <property type="project" value="TreeGrafter"/>
</dbReference>
<evidence type="ECO:0000256" key="3">
    <source>
        <dbReference type="ARBA" id="ARBA00022763"/>
    </source>
</evidence>
<evidence type="ECO:0000256" key="1">
    <source>
        <dbReference type="ARBA" id="ARBA00004123"/>
    </source>
</evidence>
<comment type="subcellular location">
    <subcellularLocation>
        <location evidence="1">Nucleus</location>
    </subcellularLocation>
</comment>
<dbReference type="GO" id="GO:0003697">
    <property type="term" value="F:single-stranded DNA binding"/>
    <property type="evidence" value="ECO:0007669"/>
    <property type="project" value="TreeGrafter"/>
</dbReference>
<evidence type="ECO:0000256" key="5">
    <source>
        <dbReference type="ARBA" id="ARBA00023204"/>
    </source>
</evidence>
<dbReference type="PANTHER" id="PTHR12749:SF0">
    <property type="entry name" value="DNA EXCISION REPAIR PROTEIN ERCC-1"/>
    <property type="match status" value="1"/>
</dbReference>
<dbReference type="Pfam" id="PF03834">
    <property type="entry name" value="Rad10"/>
    <property type="match status" value="1"/>
</dbReference>
<dbReference type="GO" id="GO:0003684">
    <property type="term" value="F:damaged DNA binding"/>
    <property type="evidence" value="ECO:0007669"/>
    <property type="project" value="InterPro"/>
</dbReference>
<dbReference type="EMBL" id="CDMZ01001497">
    <property type="protein sequence ID" value="CEM33462.1"/>
    <property type="molecule type" value="Genomic_DNA"/>
</dbReference>
<dbReference type="GO" id="GO:0070522">
    <property type="term" value="C:ERCC4-ERCC1 complex"/>
    <property type="evidence" value="ECO:0007669"/>
    <property type="project" value="TreeGrafter"/>
</dbReference>
<dbReference type="SUPFAM" id="SSF52980">
    <property type="entry name" value="Restriction endonuclease-like"/>
    <property type="match status" value="1"/>
</dbReference>
<dbReference type="NCBIfam" id="TIGR00597">
    <property type="entry name" value="rad10"/>
    <property type="match status" value="1"/>
</dbReference>
<evidence type="ECO:0000256" key="2">
    <source>
        <dbReference type="ARBA" id="ARBA00008283"/>
    </source>
</evidence>
<proteinExistence type="inferred from homology"/>
<evidence type="ECO:0000313" key="8">
    <source>
        <dbReference type="EMBL" id="CEM33462.1"/>
    </source>
</evidence>
<dbReference type="Gene3D" id="1.10.150.20">
    <property type="entry name" value="5' to 3' exonuclease, C-terminal subdomain"/>
    <property type="match status" value="1"/>
</dbReference>
<sequence>MERPRLITPDVTAPAITSAIVASPRQKGNPMLKFVRNAQIDYQEIICDYLVGKRNAVLYISIRYHRLYPQYLKQRVDALQRHFRSRIVLCQIDTDDCEKPLEEITRTCFSSNMTLLVAWSLEEAARILETLKAFENKGPDIIKGELHNDHAGRMADIITTVPSATKTDAHTLMAQFGSLKAIANASKEALTKCSGIGDKKCKQLLKAFQEPFNTDTH</sequence>